<protein>
    <submittedName>
        <fullName evidence="1">Uncharacterized protein</fullName>
    </submittedName>
</protein>
<dbReference type="EMBL" id="RQFA01000046">
    <property type="protein sequence ID" value="TGK33337.1"/>
    <property type="molecule type" value="Genomic_DNA"/>
</dbReference>
<accession>A0A5F1Y9S6</accession>
<name>A0A5F1Y9S6_9LEPT</name>
<comment type="caution">
    <text evidence="1">The sequence shown here is derived from an EMBL/GenBank/DDBJ whole genome shotgun (WGS) entry which is preliminary data.</text>
</comment>
<organism evidence="1 2">
    <name type="scientific">Leptospira gomenensis</name>
    <dbReference type="NCBI Taxonomy" id="2484974"/>
    <lineage>
        <taxon>Bacteria</taxon>
        <taxon>Pseudomonadati</taxon>
        <taxon>Spirochaetota</taxon>
        <taxon>Spirochaetia</taxon>
        <taxon>Leptospirales</taxon>
        <taxon>Leptospiraceae</taxon>
        <taxon>Leptospira</taxon>
    </lineage>
</organism>
<gene>
    <name evidence="1" type="ORF">EHQ17_11125</name>
</gene>
<dbReference type="Proteomes" id="UP000298277">
    <property type="component" value="Unassembled WGS sequence"/>
</dbReference>
<evidence type="ECO:0000313" key="1">
    <source>
        <dbReference type="EMBL" id="TGK33337.1"/>
    </source>
</evidence>
<dbReference type="RefSeq" id="WP_135594536.1">
    <property type="nucleotide sequence ID" value="NZ_RQEZ01000110.1"/>
</dbReference>
<evidence type="ECO:0000313" key="2">
    <source>
        <dbReference type="Proteomes" id="UP000298277"/>
    </source>
</evidence>
<dbReference type="OrthoDB" id="344723at2"/>
<reference evidence="1" key="1">
    <citation type="journal article" date="2019" name="PLoS Negl. Trop. Dis.">
        <title>Revisiting the worldwide diversity of Leptospira species in the environment.</title>
        <authorList>
            <person name="Vincent A.T."/>
            <person name="Schiettekatte O."/>
            <person name="Bourhy P."/>
            <person name="Veyrier F.J."/>
            <person name="Picardeau M."/>
        </authorList>
    </citation>
    <scope>NUCLEOTIDE SEQUENCE [LARGE SCALE GENOMIC DNA]</scope>
    <source>
        <strain evidence="1">201800299</strain>
    </source>
</reference>
<keyword evidence="2" id="KW-1185">Reference proteome</keyword>
<sequence>MNLPSTLFLLVPILFVFFCAPGSDSDGGDLLYVLSSTLQRQAFCEYPGAIRVENYGECFHPVGENMILDGNTDEPVSGTTVSAGTVLKCLMEGGGAGLWYDYDPVKADSKQPLSIVSSDYLSYFPLRLVGYPPGRTFACVPEAGSLIRAFQKIGSVP</sequence>
<dbReference type="AlphaFoldDB" id="A0A5F1Y9S6"/>
<proteinExistence type="predicted"/>